<dbReference type="Proteomes" id="UP000807469">
    <property type="component" value="Unassembled WGS sequence"/>
</dbReference>
<dbReference type="AlphaFoldDB" id="A0A9P5YKY4"/>
<keyword evidence="1" id="KW-0472">Membrane</keyword>
<feature type="transmembrane region" description="Helical" evidence="1">
    <location>
        <begin position="35"/>
        <end position="57"/>
    </location>
</feature>
<evidence type="ECO:0000313" key="2">
    <source>
        <dbReference type="EMBL" id="KAF9471752.1"/>
    </source>
</evidence>
<keyword evidence="1" id="KW-1133">Transmembrane helix</keyword>
<sequence>MSVVLRTWDRSCPCHWRSPWRRKTAAGSTGSLASALYIGGAPPLLAALAGGAFALVASSRTRRRGSLGGYNTTRTREGRTGARAPHVEVDGHNVQRATLSVWRRFALYMVAEIAPREAGHDWEHPQYVPCTYMARTGSWKWCDRSREEVDAASAWRRWNNWGDMSRECGAAGVVRRTWWVSRSRVSPSLLQPVIHLRA</sequence>
<protein>
    <submittedName>
        <fullName evidence="2">Uncharacterized protein</fullName>
    </submittedName>
</protein>
<accession>A0A9P5YKY4</accession>
<reference evidence="2" key="1">
    <citation type="submission" date="2020-11" db="EMBL/GenBank/DDBJ databases">
        <authorList>
            <consortium name="DOE Joint Genome Institute"/>
            <person name="Ahrendt S."/>
            <person name="Riley R."/>
            <person name="Andreopoulos W."/>
            <person name="Labutti K."/>
            <person name="Pangilinan J."/>
            <person name="Ruiz-Duenas F.J."/>
            <person name="Barrasa J.M."/>
            <person name="Sanchez-Garcia M."/>
            <person name="Camarero S."/>
            <person name="Miyauchi S."/>
            <person name="Serrano A."/>
            <person name="Linde D."/>
            <person name="Babiker R."/>
            <person name="Drula E."/>
            <person name="Ayuso-Fernandez I."/>
            <person name="Pacheco R."/>
            <person name="Padilla G."/>
            <person name="Ferreira P."/>
            <person name="Barriuso J."/>
            <person name="Kellner H."/>
            <person name="Castanera R."/>
            <person name="Alfaro M."/>
            <person name="Ramirez L."/>
            <person name="Pisabarro A.G."/>
            <person name="Kuo A."/>
            <person name="Tritt A."/>
            <person name="Lipzen A."/>
            <person name="He G."/>
            <person name="Yan M."/>
            <person name="Ng V."/>
            <person name="Cullen D."/>
            <person name="Martin F."/>
            <person name="Rosso M.-N."/>
            <person name="Henrissat B."/>
            <person name="Hibbett D."/>
            <person name="Martinez A.T."/>
            <person name="Grigoriev I.V."/>
        </authorList>
    </citation>
    <scope>NUCLEOTIDE SEQUENCE</scope>
    <source>
        <strain evidence="2">CIRM-BRFM 674</strain>
    </source>
</reference>
<gene>
    <name evidence="2" type="ORF">BDN70DRAFT_938714</name>
</gene>
<comment type="caution">
    <text evidence="2">The sequence shown here is derived from an EMBL/GenBank/DDBJ whole genome shotgun (WGS) entry which is preliminary data.</text>
</comment>
<keyword evidence="1" id="KW-0812">Transmembrane</keyword>
<name>A0A9P5YKY4_9AGAR</name>
<organism evidence="2 3">
    <name type="scientific">Pholiota conissans</name>
    <dbReference type="NCBI Taxonomy" id="109636"/>
    <lineage>
        <taxon>Eukaryota</taxon>
        <taxon>Fungi</taxon>
        <taxon>Dikarya</taxon>
        <taxon>Basidiomycota</taxon>
        <taxon>Agaricomycotina</taxon>
        <taxon>Agaricomycetes</taxon>
        <taxon>Agaricomycetidae</taxon>
        <taxon>Agaricales</taxon>
        <taxon>Agaricineae</taxon>
        <taxon>Strophariaceae</taxon>
        <taxon>Pholiota</taxon>
    </lineage>
</organism>
<evidence type="ECO:0000313" key="3">
    <source>
        <dbReference type="Proteomes" id="UP000807469"/>
    </source>
</evidence>
<proteinExistence type="predicted"/>
<evidence type="ECO:0000256" key="1">
    <source>
        <dbReference type="SAM" id="Phobius"/>
    </source>
</evidence>
<dbReference type="EMBL" id="MU155628">
    <property type="protein sequence ID" value="KAF9471752.1"/>
    <property type="molecule type" value="Genomic_DNA"/>
</dbReference>
<keyword evidence="3" id="KW-1185">Reference proteome</keyword>